<evidence type="ECO:0000313" key="2">
    <source>
        <dbReference type="Proteomes" id="UP000034627"/>
    </source>
</evidence>
<feature type="non-terminal residue" evidence="1">
    <location>
        <position position="24"/>
    </location>
</feature>
<dbReference type="Proteomes" id="UP000034627">
    <property type="component" value="Unassembled WGS sequence"/>
</dbReference>
<gene>
    <name evidence="1" type="ORF">UT93_C0021G0013</name>
</gene>
<evidence type="ECO:0000313" key="1">
    <source>
        <dbReference type="EMBL" id="KKR55622.1"/>
    </source>
</evidence>
<name>A0A0G0UZ70_9BACT</name>
<organism evidence="1 2">
    <name type="scientific">Candidatus Woesebacteria bacterium GW2011_GWF1_40_24</name>
    <dbReference type="NCBI Taxonomy" id="1618601"/>
    <lineage>
        <taxon>Bacteria</taxon>
        <taxon>Candidatus Woeseibacteriota</taxon>
    </lineage>
</organism>
<proteinExistence type="predicted"/>
<protein>
    <submittedName>
        <fullName evidence="1">Uncharacterized protein</fullName>
    </submittedName>
</protein>
<dbReference type="EMBL" id="LBYR01000021">
    <property type="protein sequence ID" value="KKR55622.1"/>
    <property type="molecule type" value="Genomic_DNA"/>
</dbReference>
<sequence length="24" mass="2687">MKYFLAIFITAVAVFLGATVYYKG</sequence>
<comment type="caution">
    <text evidence="1">The sequence shown here is derived from an EMBL/GenBank/DDBJ whole genome shotgun (WGS) entry which is preliminary data.</text>
</comment>
<accession>A0A0G0UZ70</accession>
<dbReference type="AlphaFoldDB" id="A0A0G0UZ70"/>
<reference evidence="1 2" key="1">
    <citation type="journal article" date="2015" name="Nature">
        <title>rRNA introns, odd ribosomes, and small enigmatic genomes across a large radiation of phyla.</title>
        <authorList>
            <person name="Brown C.T."/>
            <person name="Hug L.A."/>
            <person name="Thomas B.C."/>
            <person name="Sharon I."/>
            <person name="Castelle C.J."/>
            <person name="Singh A."/>
            <person name="Wilkins M.J."/>
            <person name="Williams K.H."/>
            <person name="Banfield J.F."/>
        </authorList>
    </citation>
    <scope>NUCLEOTIDE SEQUENCE [LARGE SCALE GENOMIC DNA]</scope>
</reference>